<keyword evidence="19" id="KW-1185">Reference proteome</keyword>
<feature type="binding site" evidence="15">
    <location>
        <position position="282"/>
    </location>
    <ligand>
        <name>L-serine</name>
        <dbReference type="ChEBI" id="CHEBI:33384"/>
    </ligand>
</feature>
<dbReference type="PANTHER" id="PTHR43697:SF1">
    <property type="entry name" value="SERINE--TRNA LIGASE"/>
    <property type="match status" value="1"/>
</dbReference>
<organism evidence="18 19">
    <name type="scientific">endosymbiont of Rhynchophorus ferrugineus</name>
    <dbReference type="NCBI Taxonomy" id="1972133"/>
    <lineage>
        <taxon>Bacteria</taxon>
        <taxon>Pseudomonadati</taxon>
        <taxon>Pseudomonadota</taxon>
        <taxon>Gammaproteobacteria</taxon>
        <taxon>Candidatus Nardonella</taxon>
    </lineage>
</organism>
<evidence type="ECO:0000256" key="6">
    <source>
        <dbReference type="ARBA" id="ARBA00022598"/>
    </source>
</evidence>
<keyword evidence="7" id="KW-0547">Nucleotide-binding</keyword>
<evidence type="ECO:0000256" key="11">
    <source>
        <dbReference type="ARBA" id="ARBA00039158"/>
    </source>
</evidence>
<dbReference type="GO" id="GO:0005524">
    <property type="term" value="F:ATP binding"/>
    <property type="evidence" value="ECO:0007669"/>
    <property type="project" value="UniProtKB-KW"/>
</dbReference>
<evidence type="ECO:0000256" key="9">
    <source>
        <dbReference type="ARBA" id="ARBA00022917"/>
    </source>
</evidence>
<evidence type="ECO:0000313" key="19">
    <source>
        <dbReference type="Proteomes" id="UP000289537"/>
    </source>
</evidence>
<evidence type="ECO:0000256" key="4">
    <source>
        <dbReference type="ARBA" id="ARBA00012840"/>
    </source>
</evidence>
<feature type="binding site" evidence="16">
    <location>
        <begin position="259"/>
        <end position="261"/>
    </location>
    <ligand>
        <name>ATP</name>
        <dbReference type="ChEBI" id="CHEBI:30616"/>
    </ligand>
</feature>
<feature type="binding site" evidence="16">
    <location>
        <begin position="346"/>
        <end position="349"/>
    </location>
    <ligand>
        <name>ATP</name>
        <dbReference type="ChEBI" id="CHEBI:30616"/>
    </ligand>
</feature>
<dbReference type="Pfam" id="PF00587">
    <property type="entry name" value="tRNA-synt_2b"/>
    <property type="match status" value="1"/>
</dbReference>
<dbReference type="GO" id="GO:0006434">
    <property type="term" value="P:seryl-tRNA aminoacylation"/>
    <property type="evidence" value="ECO:0007669"/>
    <property type="project" value="UniProtKB-UniRule"/>
</dbReference>
<proteinExistence type="inferred from homology"/>
<accession>A0A2Z5T3J0</accession>
<name>A0A2Z5T3J0_9GAMM</name>
<keyword evidence="6" id="KW-0436">Ligase</keyword>
<evidence type="ECO:0000256" key="15">
    <source>
        <dbReference type="PIRSR" id="PIRSR001529-1"/>
    </source>
</evidence>
<dbReference type="InterPro" id="IPR002314">
    <property type="entry name" value="aa-tRNA-synt_IIb"/>
</dbReference>
<evidence type="ECO:0000256" key="16">
    <source>
        <dbReference type="PIRSR" id="PIRSR001529-2"/>
    </source>
</evidence>
<dbReference type="PIRSF" id="PIRSF001529">
    <property type="entry name" value="Ser-tRNA-synth_IIa"/>
    <property type="match status" value="1"/>
</dbReference>
<comment type="catalytic activity">
    <reaction evidence="12">
        <text>tRNA(Sec) + L-serine + ATP = L-seryl-tRNA(Sec) + AMP + diphosphate + H(+)</text>
        <dbReference type="Rhea" id="RHEA:42580"/>
        <dbReference type="Rhea" id="RHEA-COMP:9742"/>
        <dbReference type="Rhea" id="RHEA-COMP:10128"/>
        <dbReference type="ChEBI" id="CHEBI:15378"/>
        <dbReference type="ChEBI" id="CHEBI:30616"/>
        <dbReference type="ChEBI" id="CHEBI:33019"/>
        <dbReference type="ChEBI" id="CHEBI:33384"/>
        <dbReference type="ChEBI" id="CHEBI:78442"/>
        <dbReference type="ChEBI" id="CHEBI:78533"/>
        <dbReference type="ChEBI" id="CHEBI:456215"/>
        <dbReference type="EC" id="6.1.1.11"/>
    </reaction>
</comment>
<feature type="binding site" evidence="15">
    <location>
        <position position="377"/>
    </location>
    <ligand>
        <name>L-serine</name>
        <dbReference type="ChEBI" id="CHEBI:33384"/>
    </ligand>
</feature>
<keyword evidence="5" id="KW-0963">Cytoplasm</keyword>
<dbReference type="KEGG" id="eor:NARRFE1_00080"/>
<feature type="binding site" evidence="15">
    <location>
        <position position="228"/>
    </location>
    <ligand>
        <name>L-serine</name>
        <dbReference type="ChEBI" id="CHEBI:33384"/>
    </ligand>
</feature>
<dbReference type="InterPro" id="IPR010978">
    <property type="entry name" value="tRNA-bd_arm"/>
</dbReference>
<reference evidence="18 19" key="1">
    <citation type="journal article" date="2017" name="Proc. Natl. Acad. Sci. U.S.A.">
        <title>Small genome symbiont underlies cuticle hardness in beetles.</title>
        <authorList>
            <person name="Anbutsu H."/>
            <person name="Moriyama M."/>
            <person name="Nikoh N."/>
            <person name="Hosokawa T."/>
            <person name="Futahashi R."/>
            <person name="Tanahashi M."/>
            <person name="Meng X.Y."/>
            <person name="Kuriwada T."/>
            <person name="Mori N."/>
            <person name="Oshima K."/>
            <person name="Hattori M."/>
            <person name="Fujie M."/>
            <person name="Satoh N."/>
            <person name="Maeda T."/>
            <person name="Shigenobu S."/>
            <person name="Koga R."/>
            <person name="Fukatsu T."/>
        </authorList>
    </citation>
    <scope>NUCLEOTIDE SEQUENCE [LARGE SCALE GENOMIC DNA]</scope>
    <source>
        <strain evidence="18">NARRFE1</strain>
    </source>
</reference>
<feature type="binding site" evidence="15">
    <location>
        <position position="259"/>
    </location>
    <ligand>
        <name>L-serine</name>
        <dbReference type="ChEBI" id="CHEBI:33384"/>
    </ligand>
</feature>
<feature type="domain" description="Aminoacyl-transfer RNA synthetases class-II family profile" evidence="17">
    <location>
        <begin position="167"/>
        <end position="403"/>
    </location>
</feature>
<protein>
    <recommendedName>
        <fullName evidence="11 14">Serine--tRNA ligase</fullName>
        <ecNumber evidence="4 14">6.1.1.11</ecNumber>
    </recommendedName>
</protein>
<dbReference type="InterPro" id="IPR002317">
    <property type="entry name" value="Ser-tRNA-ligase_type_1"/>
</dbReference>
<gene>
    <name evidence="18" type="primary">serS</name>
    <name evidence="18" type="ORF">NARRFE1_00080</name>
</gene>
<dbReference type="OrthoDB" id="9804647at2"/>
<dbReference type="EMBL" id="AP018161">
    <property type="protein sequence ID" value="BBA84971.1"/>
    <property type="molecule type" value="Genomic_DNA"/>
</dbReference>
<dbReference type="GO" id="GO:0005737">
    <property type="term" value="C:cytoplasm"/>
    <property type="evidence" value="ECO:0007669"/>
    <property type="project" value="UniProtKB-SubCell"/>
</dbReference>
<evidence type="ECO:0000259" key="17">
    <source>
        <dbReference type="PROSITE" id="PS50862"/>
    </source>
</evidence>
<evidence type="ECO:0000256" key="13">
    <source>
        <dbReference type="ARBA" id="ARBA00048823"/>
    </source>
</evidence>
<dbReference type="InterPro" id="IPR042103">
    <property type="entry name" value="SerRS_1_N_sf"/>
</dbReference>
<dbReference type="GO" id="GO:0004828">
    <property type="term" value="F:serine-tRNA ligase activity"/>
    <property type="evidence" value="ECO:0007669"/>
    <property type="project" value="UniProtKB-UniRule"/>
</dbReference>
<comment type="pathway">
    <text evidence="2">Aminoacyl-tRNA biosynthesis; selenocysteinyl-tRNA(Sec) biosynthesis; L-seryl-tRNA(Sec) from L-serine and tRNA(Sec): step 1/1.</text>
</comment>
<keyword evidence="9" id="KW-0648">Protein biosynthesis</keyword>
<keyword evidence="10 18" id="KW-0030">Aminoacyl-tRNA synthetase</keyword>
<dbReference type="Proteomes" id="UP000289537">
    <property type="component" value="Chromosome"/>
</dbReference>
<dbReference type="Gene3D" id="3.30.930.10">
    <property type="entry name" value="Bira Bifunctional Protein, Domain 2"/>
    <property type="match status" value="1"/>
</dbReference>
<dbReference type="PROSITE" id="PS50862">
    <property type="entry name" value="AA_TRNA_LIGASE_II"/>
    <property type="match status" value="1"/>
</dbReference>
<evidence type="ECO:0000256" key="1">
    <source>
        <dbReference type="ARBA" id="ARBA00004496"/>
    </source>
</evidence>
<dbReference type="PANTHER" id="PTHR43697">
    <property type="entry name" value="SERYL-TRNA SYNTHETASE"/>
    <property type="match status" value="1"/>
</dbReference>
<dbReference type="InterPro" id="IPR045864">
    <property type="entry name" value="aa-tRNA-synth_II/BPL/LPL"/>
</dbReference>
<evidence type="ECO:0000256" key="10">
    <source>
        <dbReference type="ARBA" id="ARBA00023146"/>
    </source>
</evidence>
<evidence type="ECO:0000256" key="14">
    <source>
        <dbReference type="NCBIfam" id="TIGR00414"/>
    </source>
</evidence>
<evidence type="ECO:0000256" key="8">
    <source>
        <dbReference type="ARBA" id="ARBA00022840"/>
    </source>
</evidence>
<evidence type="ECO:0000256" key="3">
    <source>
        <dbReference type="ARBA" id="ARBA00010728"/>
    </source>
</evidence>
<evidence type="ECO:0000256" key="12">
    <source>
        <dbReference type="ARBA" id="ARBA00047929"/>
    </source>
</evidence>
<dbReference type="SUPFAM" id="SSF46589">
    <property type="entry name" value="tRNA-binding arm"/>
    <property type="match status" value="1"/>
</dbReference>
<dbReference type="PRINTS" id="PR00981">
    <property type="entry name" value="TRNASYNTHSER"/>
</dbReference>
<dbReference type="Gene3D" id="1.10.287.40">
    <property type="entry name" value="Serine-tRNA synthetase, tRNA binding domain"/>
    <property type="match status" value="1"/>
</dbReference>
<keyword evidence="8 16" id="KW-0067">ATP-binding</keyword>
<evidence type="ECO:0000256" key="5">
    <source>
        <dbReference type="ARBA" id="ARBA00022490"/>
    </source>
</evidence>
<comment type="similarity">
    <text evidence="3">Belongs to the class-II aminoacyl-tRNA synthetase family. Type-1 seryl-tRNA synthetase subfamily.</text>
</comment>
<dbReference type="InterPro" id="IPR006195">
    <property type="entry name" value="aa-tRNA-synth_II"/>
</dbReference>
<comment type="catalytic activity">
    <reaction evidence="13">
        <text>tRNA(Ser) + L-serine + ATP = L-seryl-tRNA(Ser) + AMP + diphosphate + H(+)</text>
        <dbReference type="Rhea" id="RHEA:12292"/>
        <dbReference type="Rhea" id="RHEA-COMP:9669"/>
        <dbReference type="Rhea" id="RHEA-COMP:9703"/>
        <dbReference type="ChEBI" id="CHEBI:15378"/>
        <dbReference type="ChEBI" id="CHEBI:30616"/>
        <dbReference type="ChEBI" id="CHEBI:33019"/>
        <dbReference type="ChEBI" id="CHEBI:33384"/>
        <dbReference type="ChEBI" id="CHEBI:78442"/>
        <dbReference type="ChEBI" id="CHEBI:78533"/>
        <dbReference type="ChEBI" id="CHEBI:456215"/>
        <dbReference type="EC" id="6.1.1.11"/>
    </reaction>
</comment>
<dbReference type="EC" id="6.1.1.11" evidence="4 14"/>
<sequence>MIDYNILEEKYEYIKKKNIERNCNINLKLLIILIKEKKKSTNKINLFRNIKNKITNKILKNIKEKKCNNEYVNTSISIEKNIKNLKIYINYLIKNIKNLSYLIPNILDDNVYDNNIEIYKSRNIKNIKNKNTNLYNTKIFKKNIIFNKSFLISNNKTVILNGDISILNRALINFMLDTHIKNGYIEYNFPIITNKKSLYNSGQLPKFFDNLFYVKKKNSKEINFLIPTSEVQIINIFNNMKIDDKELPIKIVSYTPCFRNEHGFYGKFKKGLIRMNQFDKVEIIQIVNYEKSNEYLEKITNDSENIIKLLDLPYRKILLSKLETPFSSSKTYDLEVFFPSINDYIEVSSCSNTKDFQSRRLNLKYKKNKKLYPHILNASGLAVGRILLAILENNQIKNKIKIPKVLKKYINKKFIENE</sequence>
<dbReference type="AlphaFoldDB" id="A0A2Z5T3J0"/>
<dbReference type="SUPFAM" id="SSF55681">
    <property type="entry name" value="Class II aaRS and biotin synthetases"/>
    <property type="match status" value="1"/>
</dbReference>
<evidence type="ECO:0000256" key="2">
    <source>
        <dbReference type="ARBA" id="ARBA00005045"/>
    </source>
</evidence>
<dbReference type="NCBIfam" id="TIGR00414">
    <property type="entry name" value="serS"/>
    <property type="match status" value="1"/>
</dbReference>
<evidence type="ECO:0000313" key="18">
    <source>
        <dbReference type="EMBL" id="BBA84971.1"/>
    </source>
</evidence>
<comment type="subcellular location">
    <subcellularLocation>
        <location evidence="1">Cytoplasm</location>
    </subcellularLocation>
</comment>
<evidence type="ECO:0000256" key="7">
    <source>
        <dbReference type="ARBA" id="ARBA00022741"/>
    </source>
</evidence>
<dbReference type="RefSeq" id="WP_148708322.1">
    <property type="nucleotide sequence ID" value="NZ_AP018161.1"/>
</dbReference>